<proteinExistence type="predicted"/>
<name>A0A6A0AFA3_HAELA</name>
<dbReference type="InterPro" id="IPR011059">
    <property type="entry name" value="Metal-dep_hydrolase_composite"/>
</dbReference>
<protein>
    <submittedName>
        <fullName evidence="1">Guanine aminohydrolase</fullName>
    </submittedName>
</protein>
<organism evidence="1 2">
    <name type="scientific">Haematococcus lacustris</name>
    <name type="common">Green alga</name>
    <name type="synonym">Haematococcus pluvialis</name>
    <dbReference type="NCBI Taxonomy" id="44745"/>
    <lineage>
        <taxon>Eukaryota</taxon>
        <taxon>Viridiplantae</taxon>
        <taxon>Chlorophyta</taxon>
        <taxon>core chlorophytes</taxon>
        <taxon>Chlorophyceae</taxon>
        <taxon>CS clade</taxon>
        <taxon>Chlamydomonadales</taxon>
        <taxon>Haematococcaceae</taxon>
        <taxon>Haematococcus</taxon>
    </lineage>
</organism>
<comment type="caution">
    <text evidence="1">The sequence shown here is derived from an EMBL/GenBank/DDBJ whole genome shotgun (WGS) entry which is preliminary data.</text>
</comment>
<dbReference type="EMBL" id="BLLF01005525">
    <property type="protein sequence ID" value="GFH31312.1"/>
    <property type="molecule type" value="Genomic_DNA"/>
</dbReference>
<dbReference type="AlphaFoldDB" id="A0A6A0AFA3"/>
<keyword evidence="2" id="KW-1185">Reference proteome</keyword>
<evidence type="ECO:0000313" key="1">
    <source>
        <dbReference type="EMBL" id="GFH31312.1"/>
    </source>
</evidence>
<evidence type="ECO:0000313" key="2">
    <source>
        <dbReference type="Proteomes" id="UP000485058"/>
    </source>
</evidence>
<reference evidence="1 2" key="1">
    <citation type="submission" date="2020-02" db="EMBL/GenBank/DDBJ databases">
        <title>Draft genome sequence of Haematococcus lacustris strain NIES-144.</title>
        <authorList>
            <person name="Morimoto D."/>
            <person name="Nakagawa S."/>
            <person name="Yoshida T."/>
            <person name="Sawayama S."/>
        </authorList>
    </citation>
    <scope>NUCLEOTIDE SEQUENCE [LARGE SCALE GENOMIC DNA]</scope>
    <source>
        <strain evidence="1 2">NIES-144</strain>
    </source>
</reference>
<dbReference type="Gene3D" id="2.30.40.10">
    <property type="entry name" value="Urease, subunit C, domain 1"/>
    <property type="match status" value="1"/>
</dbReference>
<keyword evidence="1" id="KW-0378">Hydrolase</keyword>
<gene>
    <name evidence="1" type="ORF">HaLaN_30329</name>
</gene>
<accession>A0A6A0AFA3</accession>
<sequence length="143" mass="15169">MPHHMPHPAPHTPGCIPAPHTEWLGKDFDALIIDINVPGGPFDVFDGALAPCCWPPAAGLSCCWPTRGGGGLVGMQQFPGSLQQIFQALFTQFPGDTLEDQFEKFINLGDDRNIVEVYVAGAAVKLGDTFLGPGSHLGHPGQA</sequence>
<dbReference type="SUPFAM" id="SSF51338">
    <property type="entry name" value="Composite domain of metallo-dependent hydrolases"/>
    <property type="match status" value="1"/>
</dbReference>
<dbReference type="Proteomes" id="UP000485058">
    <property type="component" value="Unassembled WGS sequence"/>
</dbReference>
<dbReference type="GO" id="GO:0016810">
    <property type="term" value="F:hydrolase activity, acting on carbon-nitrogen (but not peptide) bonds"/>
    <property type="evidence" value="ECO:0007669"/>
    <property type="project" value="InterPro"/>
</dbReference>